<sequence>MAAYQDGIGDGDDRAGQRIGRNGATHSGDPHEDSFQRSTHGDTGVQVTQYQADDGAHDDGAGEALPRQHIRIKHLNDPIYQRAGDCGGD</sequence>
<evidence type="ECO:0000313" key="2">
    <source>
        <dbReference type="EMBL" id="MPN47883.1"/>
    </source>
</evidence>
<name>A0A645IKN3_9ZZZZ</name>
<evidence type="ECO:0000256" key="1">
    <source>
        <dbReference type="SAM" id="MobiDB-lite"/>
    </source>
</evidence>
<reference evidence="2" key="1">
    <citation type="submission" date="2019-08" db="EMBL/GenBank/DDBJ databases">
        <authorList>
            <person name="Kucharzyk K."/>
            <person name="Murdoch R.W."/>
            <person name="Higgins S."/>
            <person name="Loffler F."/>
        </authorList>
    </citation>
    <scope>NUCLEOTIDE SEQUENCE</scope>
</reference>
<dbReference type="EMBL" id="VSSQ01109724">
    <property type="protein sequence ID" value="MPN47883.1"/>
    <property type="molecule type" value="Genomic_DNA"/>
</dbReference>
<protein>
    <submittedName>
        <fullName evidence="2">Uncharacterized protein</fullName>
    </submittedName>
</protein>
<accession>A0A645IKN3</accession>
<comment type="caution">
    <text evidence="2">The sequence shown here is derived from an EMBL/GenBank/DDBJ whole genome shotgun (WGS) entry which is preliminary data.</text>
</comment>
<organism evidence="2">
    <name type="scientific">bioreactor metagenome</name>
    <dbReference type="NCBI Taxonomy" id="1076179"/>
    <lineage>
        <taxon>unclassified sequences</taxon>
        <taxon>metagenomes</taxon>
        <taxon>ecological metagenomes</taxon>
    </lineage>
</organism>
<feature type="region of interest" description="Disordered" evidence="1">
    <location>
        <begin position="1"/>
        <end position="64"/>
    </location>
</feature>
<proteinExistence type="predicted"/>
<gene>
    <name evidence="2" type="ORF">SDC9_195487</name>
</gene>
<dbReference type="AlphaFoldDB" id="A0A645IKN3"/>